<comment type="caution">
    <text evidence="2">The sequence shown here is derived from an EMBL/GenBank/DDBJ whole genome shotgun (WGS) entry which is preliminary data.</text>
</comment>
<evidence type="ECO:0000313" key="3">
    <source>
        <dbReference type="Proteomes" id="UP001234178"/>
    </source>
</evidence>
<organism evidence="2 3">
    <name type="scientific">Daphnia magna</name>
    <dbReference type="NCBI Taxonomy" id="35525"/>
    <lineage>
        <taxon>Eukaryota</taxon>
        <taxon>Metazoa</taxon>
        <taxon>Ecdysozoa</taxon>
        <taxon>Arthropoda</taxon>
        <taxon>Crustacea</taxon>
        <taxon>Branchiopoda</taxon>
        <taxon>Diplostraca</taxon>
        <taxon>Cladocera</taxon>
        <taxon>Anomopoda</taxon>
        <taxon>Daphniidae</taxon>
        <taxon>Daphnia</taxon>
    </lineage>
</organism>
<dbReference type="InterPro" id="IPR027640">
    <property type="entry name" value="Kinesin-like_fam"/>
</dbReference>
<keyword evidence="3" id="KW-1185">Reference proteome</keyword>
<dbReference type="PANTHER" id="PTHR21608">
    <property type="entry name" value="KINESIN-LIKE PROTEIN CG14535"/>
    <property type="match status" value="1"/>
</dbReference>
<name>A0ABQ9Z7F3_9CRUS</name>
<evidence type="ECO:0000313" key="2">
    <source>
        <dbReference type="EMBL" id="KAK4008822.1"/>
    </source>
</evidence>
<dbReference type="PANTHER" id="PTHR21608:SF7">
    <property type="entry name" value="KINESIN-LIKE PROTEIN CG14535"/>
    <property type="match status" value="1"/>
</dbReference>
<dbReference type="Proteomes" id="UP001234178">
    <property type="component" value="Unassembled WGS sequence"/>
</dbReference>
<gene>
    <name evidence="2" type="ORF">OUZ56_013949</name>
</gene>
<reference evidence="2 3" key="1">
    <citation type="journal article" date="2023" name="Nucleic Acids Res.">
        <title>The hologenome of Daphnia magna reveals possible DNA methylation and microbiome-mediated evolution of the host genome.</title>
        <authorList>
            <person name="Chaturvedi A."/>
            <person name="Li X."/>
            <person name="Dhandapani V."/>
            <person name="Marshall H."/>
            <person name="Kissane S."/>
            <person name="Cuenca-Cambronero M."/>
            <person name="Asole G."/>
            <person name="Calvet F."/>
            <person name="Ruiz-Romero M."/>
            <person name="Marangio P."/>
            <person name="Guigo R."/>
            <person name="Rago D."/>
            <person name="Mirbahai L."/>
            <person name="Eastwood N."/>
            <person name="Colbourne J.K."/>
            <person name="Zhou J."/>
            <person name="Mallon E."/>
            <person name="Orsini L."/>
        </authorList>
    </citation>
    <scope>NUCLEOTIDE SEQUENCE [LARGE SCALE GENOMIC DNA]</scope>
    <source>
        <strain evidence="2">LRV0_1</strain>
    </source>
</reference>
<dbReference type="EMBL" id="JAOYFB010000002">
    <property type="protein sequence ID" value="KAK4008822.1"/>
    <property type="molecule type" value="Genomic_DNA"/>
</dbReference>
<protein>
    <submittedName>
        <fullName evidence="2">Uncharacterized protein</fullName>
    </submittedName>
</protein>
<feature type="region of interest" description="Disordered" evidence="1">
    <location>
        <begin position="89"/>
        <end position="114"/>
    </location>
</feature>
<feature type="region of interest" description="Disordered" evidence="1">
    <location>
        <begin position="64"/>
        <end position="83"/>
    </location>
</feature>
<evidence type="ECO:0000256" key="1">
    <source>
        <dbReference type="SAM" id="MobiDB-lite"/>
    </source>
</evidence>
<accession>A0ABQ9Z7F3</accession>
<sequence length="178" mass="20004">MKKVVEQLKRDLVMQYVRRFSVTFHSGRVSHTNATSETEIGTAVLIQLIYFKKIKIKEEHCHHPPYTADRNGWPGKKQTSMTSLNVEASQKLNLASPQRRKRHGSSDGAESPIPAAVHRFGTDFSGLLRRNPPPPPPHLLRRLGLRENPGVGKYSSSSQDLMEPAVHKKSGELAYICK</sequence>
<proteinExistence type="predicted"/>